<evidence type="ECO:0000313" key="2">
    <source>
        <dbReference type="EMBL" id="SES35307.1"/>
    </source>
</evidence>
<evidence type="ECO:0008006" key="4">
    <source>
        <dbReference type="Google" id="ProtNLM"/>
    </source>
</evidence>
<dbReference type="AlphaFoldDB" id="A0A1H9WNN2"/>
<dbReference type="Pfam" id="PF04025">
    <property type="entry name" value="RemA-like"/>
    <property type="match status" value="1"/>
</dbReference>
<comment type="caution">
    <text evidence="2">The sequence shown here is derived from an EMBL/GenBank/DDBJ whole genome shotgun (WGS) entry which is preliminary data.</text>
</comment>
<name>A0A1H9WNN2_9BACI</name>
<dbReference type="EMBL" id="FOGV01000040">
    <property type="protein sequence ID" value="SES35307.1"/>
    <property type="molecule type" value="Genomic_DNA"/>
</dbReference>
<keyword evidence="3" id="KW-1185">Reference proteome</keyword>
<evidence type="ECO:0000313" key="3">
    <source>
        <dbReference type="Proteomes" id="UP000199318"/>
    </source>
</evidence>
<gene>
    <name evidence="2" type="ORF">SAMN05444126_14010</name>
</gene>
<dbReference type="NCBIfam" id="NF046065">
    <property type="entry name" value="MtxRegRemB"/>
    <property type="match status" value="1"/>
</dbReference>
<dbReference type="STRING" id="1464123.SAMN05444126_14010"/>
<dbReference type="Proteomes" id="UP000199318">
    <property type="component" value="Unassembled WGS sequence"/>
</dbReference>
<organism evidence="2 3">
    <name type="scientific">Salisediminibacterium halotolerans</name>
    <dbReference type="NCBI Taxonomy" id="517425"/>
    <lineage>
        <taxon>Bacteria</taxon>
        <taxon>Bacillati</taxon>
        <taxon>Bacillota</taxon>
        <taxon>Bacilli</taxon>
        <taxon>Bacillales</taxon>
        <taxon>Bacillaceae</taxon>
        <taxon>Salisediminibacterium</taxon>
    </lineage>
</organism>
<dbReference type="InterPro" id="IPR007169">
    <property type="entry name" value="RemA-like"/>
</dbReference>
<feature type="compositionally biased region" description="Acidic residues" evidence="1">
    <location>
        <begin position="74"/>
        <end position="84"/>
    </location>
</feature>
<feature type="region of interest" description="Disordered" evidence="1">
    <location>
        <begin position="63"/>
        <end position="84"/>
    </location>
</feature>
<accession>A0A1H9WNN2</accession>
<proteinExistence type="predicted"/>
<sequence length="84" mass="9588">MKTERIIAILDHQNQGMSKENQDFMKGYQGQKRTVHVTDDPPKSMVITADEIYMSPISSQTLKRRAEANNGGFELEDSEDEEIN</sequence>
<protein>
    <recommendedName>
        <fullName evidence="4">DUF370 domain-containing protein</fullName>
    </recommendedName>
</protein>
<evidence type="ECO:0000256" key="1">
    <source>
        <dbReference type="SAM" id="MobiDB-lite"/>
    </source>
</evidence>
<reference evidence="3" key="1">
    <citation type="submission" date="2016-10" db="EMBL/GenBank/DDBJ databases">
        <authorList>
            <person name="de Groot N.N."/>
        </authorList>
    </citation>
    <scope>NUCLEOTIDE SEQUENCE [LARGE SCALE GENOMIC DNA]</scope>
    <source>
        <strain evidence="3">10nlg</strain>
    </source>
</reference>